<name>A1ZZ83_MICM2</name>
<comment type="caution">
    <text evidence="1">The sequence shown here is derived from an EMBL/GenBank/DDBJ whole genome shotgun (WGS) entry which is preliminary data.</text>
</comment>
<sequence length="37" mass="4476">MPDEYLLTVRMIKIKMTMDKISIAIWAILYYKLNLEN</sequence>
<dbReference type="EMBL" id="AAWS01000074">
    <property type="protein sequence ID" value="EAY24284.1"/>
    <property type="molecule type" value="Genomic_DNA"/>
</dbReference>
<dbReference type="Proteomes" id="UP000004095">
    <property type="component" value="Unassembled WGS sequence"/>
</dbReference>
<dbReference type="AlphaFoldDB" id="A1ZZ83"/>
<keyword evidence="2" id="KW-1185">Reference proteome</keyword>
<accession>A1ZZ83</accession>
<organism evidence="1 2">
    <name type="scientific">Microscilla marina ATCC 23134</name>
    <dbReference type="NCBI Taxonomy" id="313606"/>
    <lineage>
        <taxon>Bacteria</taxon>
        <taxon>Pseudomonadati</taxon>
        <taxon>Bacteroidota</taxon>
        <taxon>Cytophagia</taxon>
        <taxon>Cytophagales</taxon>
        <taxon>Microscillaceae</taxon>
        <taxon>Microscilla</taxon>
    </lineage>
</organism>
<reference evidence="1 2" key="1">
    <citation type="submission" date="2007-01" db="EMBL/GenBank/DDBJ databases">
        <authorList>
            <person name="Haygood M."/>
            <person name="Podell S."/>
            <person name="Anderson C."/>
            <person name="Hopkinson B."/>
            <person name="Roe K."/>
            <person name="Barbeau K."/>
            <person name="Gaasterland T."/>
            <person name="Ferriera S."/>
            <person name="Johnson J."/>
            <person name="Kravitz S."/>
            <person name="Beeson K."/>
            <person name="Sutton G."/>
            <person name="Rogers Y.-H."/>
            <person name="Friedman R."/>
            <person name="Frazier M."/>
            <person name="Venter J.C."/>
        </authorList>
    </citation>
    <scope>NUCLEOTIDE SEQUENCE [LARGE SCALE GENOMIC DNA]</scope>
    <source>
        <strain evidence="1 2">ATCC 23134</strain>
    </source>
</reference>
<gene>
    <name evidence="1" type="ORF">M23134_03038</name>
</gene>
<evidence type="ECO:0000313" key="1">
    <source>
        <dbReference type="EMBL" id="EAY24284.1"/>
    </source>
</evidence>
<evidence type="ECO:0000313" key="2">
    <source>
        <dbReference type="Proteomes" id="UP000004095"/>
    </source>
</evidence>
<protein>
    <submittedName>
        <fullName evidence="1">Uncharacterized protein</fullName>
    </submittedName>
</protein>
<proteinExistence type="predicted"/>